<dbReference type="InterPro" id="IPR007955">
    <property type="entry name" value="Bystin"/>
</dbReference>
<dbReference type="GO" id="GO:0006364">
    <property type="term" value="P:rRNA processing"/>
    <property type="evidence" value="ECO:0007669"/>
    <property type="project" value="TreeGrafter"/>
</dbReference>
<dbReference type="PANTHER" id="PTHR12821:SF0">
    <property type="entry name" value="BYSTIN"/>
    <property type="match status" value="1"/>
</dbReference>
<evidence type="ECO:0000256" key="1">
    <source>
        <dbReference type="ARBA" id="ARBA00007114"/>
    </source>
</evidence>
<dbReference type="GO" id="GO:0005737">
    <property type="term" value="C:cytoplasm"/>
    <property type="evidence" value="ECO:0007669"/>
    <property type="project" value="TreeGrafter"/>
</dbReference>
<organism evidence="2 3">
    <name type="scientific">Symbiodinium microadriaticum</name>
    <name type="common">Dinoflagellate</name>
    <name type="synonym">Zooxanthella microadriatica</name>
    <dbReference type="NCBI Taxonomy" id="2951"/>
    <lineage>
        <taxon>Eukaryota</taxon>
        <taxon>Sar</taxon>
        <taxon>Alveolata</taxon>
        <taxon>Dinophyceae</taxon>
        <taxon>Suessiales</taxon>
        <taxon>Symbiodiniaceae</taxon>
        <taxon>Symbiodinium</taxon>
    </lineage>
</organism>
<dbReference type="GO" id="GO:0030688">
    <property type="term" value="C:preribosome, small subunit precursor"/>
    <property type="evidence" value="ECO:0007669"/>
    <property type="project" value="TreeGrafter"/>
</dbReference>
<proteinExistence type="inferred from homology"/>
<accession>A0A1Q9CQ16</accession>
<name>A0A1Q9CQ16_SYMMI</name>
<dbReference type="EMBL" id="LSRX01000999">
    <property type="protein sequence ID" value="OLP85028.1"/>
    <property type="molecule type" value="Genomic_DNA"/>
</dbReference>
<dbReference type="AlphaFoldDB" id="A0A1Q9CQ16"/>
<dbReference type="OrthoDB" id="2192561at2759"/>
<evidence type="ECO:0000313" key="3">
    <source>
        <dbReference type="Proteomes" id="UP000186817"/>
    </source>
</evidence>
<gene>
    <name evidence="2" type="primary">bysl</name>
    <name evidence="2" type="ORF">AK812_SmicGene34040</name>
</gene>
<dbReference type="Pfam" id="PF05291">
    <property type="entry name" value="Bystin"/>
    <property type="match status" value="1"/>
</dbReference>
<dbReference type="GO" id="GO:0005730">
    <property type="term" value="C:nucleolus"/>
    <property type="evidence" value="ECO:0007669"/>
    <property type="project" value="TreeGrafter"/>
</dbReference>
<keyword evidence="3" id="KW-1185">Reference proteome</keyword>
<comment type="similarity">
    <text evidence="1">Belongs to the bystin family.</text>
</comment>
<dbReference type="PANTHER" id="PTHR12821">
    <property type="entry name" value="BYSTIN"/>
    <property type="match status" value="1"/>
</dbReference>
<dbReference type="Proteomes" id="UP000186817">
    <property type="component" value="Unassembled WGS sequence"/>
</dbReference>
<protein>
    <submittedName>
        <fullName evidence="2">Bystin</fullName>
    </submittedName>
</protein>
<evidence type="ECO:0000313" key="2">
    <source>
        <dbReference type="EMBL" id="OLP85028.1"/>
    </source>
</evidence>
<reference evidence="2 3" key="1">
    <citation type="submission" date="2016-02" db="EMBL/GenBank/DDBJ databases">
        <title>Genome analysis of coral dinoflagellate symbionts highlights evolutionary adaptations to a symbiotic lifestyle.</title>
        <authorList>
            <person name="Aranda M."/>
            <person name="Li Y."/>
            <person name="Liew Y.J."/>
            <person name="Baumgarten S."/>
            <person name="Simakov O."/>
            <person name="Wilson M."/>
            <person name="Piel J."/>
            <person name="Ashoor H."/>
            <person name="Bougouffa S."/>
            <person name="Bajic V.B."/>
            <person name="Ryu T."/>
            <person name="Ravasi T."/>
            <person name="Bayer T."/>
            <person name="Micklem G."/>
            <person name="Kim H."/>
            <person name="Bhak J."/>
            <person name="Lajeunesse T.C."/>
            <person name="Voolstra C.R."/>
        </authorList>
    </citation>
    <scope>NUCLEOTIDE SEQUENCE [LARGE SCALE GENOMIC DNA]</scope>
    <source>
        <strain evidence="2 3">CCMP2467</strain>
    </source>
</reference>
<dbReference type="GO" id="GO:0030515">
    <property type="term" value="F:snoRNA binding"/>
    <property type="evidence" value="ECO:0007669"/>
    <property type="project" value="TreeGrafter"/>
</dbReference>
<comment type="caution">
    <text evidence="2">The sequence shown here is derived from an EMBL/GenBank/DDBJ whole genome shotgun (WGS) entry which is preliminary data.</text>
</comment>
<sequence>MPKQTRAKVSRSMRHNPLAHDILEEEANRGIRTVPRNKLRRADDDEDANAVVPSSVAKKVIGMVQAQKADEEDRPDDFPEDVDRHGNEQIDMEEAVEEIDVEVDEDGYIVAPNASDEDERAMALFLPGKSSAQAGPTLADIILQKIQEAEARKEATDGDGVASEAGLSPKVVQVYGDIGKWLKFYKSGAIPKAFKVIPNLTNWEEVLALTSPLTWSPAAMYQASVIFVSNLNPRMAQRFFNLVLLPAVRQDIAEHKKLNFHYYRALRKSLFKPAAFFKALTRSSAHVLTSIVQNEDAENGFEIWRRLHKQFFSLPERARATKGDGMDSIPFAMPPDLGVKGRVKALPGLKRVDEEDEGNEVLEDMVPEQSASVTARELLENDGTDGAPVAKAHEIPVAGKEGAKIDVEVNAEADGKEMKKEMNALKSFDVYDEVKIEDCTPEQTDEALDCRWVKELSRDVTARKCRVSLRFLCVQNLVQMVLFGMAKIDGMQNPADPLTKYVALRLMNETMVRHRLSRNVPVNHEVAAAITRMDGGPKITRVWAGLDSCVTMVVESDRERLVTEACKLADRMLSAQLSLADALYRREWGEDHCPLSSVCCQVPAPVD</sequence>